<keyword evidence="1" id="KW-0175">Coiled coil</keyword>
<keyword evidence="4" id="KW-1185">Reference proteome</keyword>
<feature type="region of interest" description="Disordered" evidence="2">
    <location>
        <begin position="154"/>
        <end position="207"/>
    </location>
</feature>
<feature type="compositionally biased region" description="Polar residues" evidence="2">
    <location>
        <begin position="598"/>
        <end position="614"/>
    </location>
</feature>
<feature type="compositionally biased region" description="Polar residues" evidence="2">
    <location>
        <begin position="907"/>
        <end position="924"/>
    </location>
</feature>
<feature type="compositionally biased region" description="Polar residues" evidence="2">
    <location>
        <begin position="721"/>
        <end position="734"/>
    </location>
</feature>
<feature type="compositionally biased region" description="Polar residues" evidence="2">
    <location>
        <begin position="342"/>
        <end position="351"/>
    </location>
</feature>
<evidence type="ECO:0000256" key="2">
    <source>
        <dbReference type="SAM" id="MobiDB-lite"/>
    </source>
</evidence>
<feature type="compositionally biased region" description="Low complexity" evidence="2">
    <location>
        <begin position="494"/>
        <end position="510"/>
    </location>
</feature>
<feature type="region of interest" description="Disordered" evidence="2">
    <location>
        <begin position="899"/>
        <end position="940"/>
    </location>
</feature>
<dbReference type="OrthoDB" id="48091at2759"/>
<dbReference type="Proteomes" id="UP000198406">
    <property type="component" value="Unassembled WGS sequence"/>
</dbReference>
<dbReference type="AlphaFoldDB" id="A0A1Z5JYD1"/>
<gene>
    <name evidence="3" type="ORF">FisN_26Hh119</name>
</gene>
<feature type="compositionally biased region" description="Polar residues" evidence="2">
    <location>
        <begin position="1152"/>
        <end position="1161"/>
    </location>
</feature>
<organism evidence="3 4">
    <name type="scientific">Fistulifera solaris</name>
    <name type="common">Oleaginous diatom</name>
    <dbReference type="NCBI Taxonomy" id="1519565"/>
    <lineage>
        <taxon>Eukaryota</taxon>
        <taxon>Sar</taxon>
        <taxon>Stramenopiles</taxon>
        <taxon>Ochrophyta</taxon>
        <taxon>Bacillariophyta</taxon>
        <taxon>Bacillariophyceae</taxon>
        <taxon>Bacillariophycidae</taxon>
        <taxon>Naviculales</taxon>
        <taxon>Naviculaceae</taxon>
        <taxon>Fistulifera</taxon>
    </lineage>
</organism>
<feature type="region of interest" description="Disordered" evidence="2">
    <location>
        <begin position="239"/>
        <end position="266"/>
    </location>
</feature>
<feature type="region of interest" description="Disordered" evidence="2">
    <location>
        <begin position="279"/>
        <end position="300"/>
    </location>
</feature>
<feature type="region of interest" description="Disordered" evidence="2">
    <location>
        <begin position="598"/>
        <end position="752"/>
    </location>
</feature>
<comment type="caution">
    <text evidence="3">The sequence shown here is derived from an EMBL/GenBank/DDBJ whole genome shotgun (WGS) entry which is preliminary data.</text>
</comment>
<protein>
    <recommendedName>
        <fullName evidence="5">Shugoshin C-terminal domain-containing protein</fullName>
    </recommendedName>
</protein>
<feature type="compositionally biased region" description="Polar residues" evidence="2">
    <location>
        <begin position="1081"/>
        <end position="1105"/>
    </location>
</feature>
<dbReference type="InParanoid" id="A0A1Z5JYD1"/>
<accession>A0A1Z5JYD1</accession>
<reference evidence="3 4" key="1">
    <citation type="journal article" date="2015" name="Plant Cell">
        <title>Oil accumulation by the oleaginous diatom Fistulifera solaris as revealed by the genome and transcriptome.</title>
        <authorList>
            <person name="Tanaka T."/>
            <person name="Maeda Y."/>
            <person name="Veluchamy A."/>
            <person name="Tanaka M."/>
            <person name="Abida H."/>
            <person name="Marechal E."/>
            <person name="Bowler C."/>
            <person name="Muto M."/>
            <person name="Sunaga Y."/>
            <person name="Tanaka M."/>
            <person name="Yoshino T."/>
            <person name="Taniguchi T."/>
            <person name="Fukuda Y."/>
            <person name="Nemoto M."/>
            <person name="Matsumoto M."/>
            <person name="Wong P.S."/>
            <person name="Aburatani S."/>
            <person name="Fujibuchi W."/>
        </authorList>
    </citation>
    <scope>NUCLEOTIDE SEQUENCE [LARGE SCALE GENOMIC DNA]</scope>
    <source>
        <strain evidence="3 4">JPCC DA0580</strain>
    </source>
</reference>
<feature type="compositionally biased region" description="Low complexity" evidence="2">
    <location>
        <begin position="1015"/>
        <end position="1041"/>
    </location>
</feature>
<feature type="compositionally biased region" description="Polar residues" evidence="2">
    <location>
        <begin position="418"/>
        <end position="435"/>
    </location>
</feature>
<feature type="compositionally biased region" description="Polar residues" evidence="2">
    <location>
        <begin position="956"/>
        <end position="972"/>
    </location>
</feature>
<proteinExistence type="predicted"/>
<feature type="compositionally biased region" description="Polar residues" evidence="2">
    <location>
        <begin position="663"/>
        <end position="693"/>
    </location>
</feature>
<evidence type="ECO:0008006" key="5">
    <source>
        <dbReference type="Google" id="ProtNLM"/>
    </source>
</evidence>
<feature type="compositionally biased region" description="Polar residues" evidence="2">
    <location>
        <begin position="370"/>
        <end position="385"/>
    </location>
</feature>
<evidence type="ECO:0000313" key="4">
    <source>
        <dbReference type="Proteomes" id="UP000198406"/>
    </source>
</evidence>
<name>A0A1Z5JYD1_FISSO</name>
<feature type="compositionally biased region" description="Low complexity" evidence="2">
    <location>
        <begin position="29"/>
        <end position="43"/>
    </location>
</feature>
<feature type="compositionally biased region" description="Basic and acidic residues" evidence="2">
    <location>
        <begin position="243"/>
        <end position="260"/>
    </location>
</feature>
<feature type="compositionally biased region" description="Polar residues" evidence="2">
    <location>
        <begin position="51"/>
        <end position="62"/>
    </location>
</feature>
<feature type="region of interest" description="Disordered" evidence="2">
    <location>
        <begin position="465"/>
        <end position="564"/>
    </location>
</feature>
<evidence type="ECO:0000313" key="3">
    <source>
        <dbReference type="EMBL" id="GAX18818.1"/>
    </source>
</evidence>
<feature type="region of interest" description="Disordered" evidence="2">
    <location>
        <begin position="956"/>
        <end position="1105"/>
    </location>
</feature>
<feature type="compositionally biased region" description="Polar residues" evidence="2">
    <location>
        <begin position="393"/>
        <end position="410"/>
    </location>
</feature>
<sequence>MRKAVAQVASKARGNNTTSSSKRNRDDTASSSRSLSPSKRAISPPKRSNKEVSNVKSHTQMTPDEAALAAKNYRLAKELSELRVRHREESKTVTKLTMENMTLASKCREVMQQAALYKQQLEQQKATMASLQRQNSSEVKVTDLSPVLVSSDDFEERDFSTESSEITSTPPMLISPSKAESPLRESSPLRFFPPSSPRKTAYNEEFPSDIITPKVTSRRANFHKMGSFEELECEDEIELEAPESSKHRDAPGVLEEKKQSDMSSLDAFEASFQTDFARSFSSSDTIVPPSQNEIYDPFSNSPVKLHLSAATPIIEKPYEAEPRSPSRGAFASDPPGVDKTSTRPNGPLSNESKSKGIPPPPPPRVKTASKKGNTSSKQSQSTTVPKVTKPGLSEQSIASPQSEVLSTKAESASKNKGSENSPKQSQSAAVPKTTKSLLMEQPISFLESGGVVAPAEMAFKDKVPVISPKQSQTEPFTKPAEQSIASSTEVAADSVSSTKVSVKSPKQSQTASVLSMTKPVHSEHTPASLDSSIVKSPVDNGTKKKANSASKSISPAPLEETKNVSNKVSLAEQVLTVQSKAALLLSTPVLPKVDDLSTAHSINSESTPKLPTSSDKIEKEKGKSVSPRASSKRDKPTVPAQPPANATHRSLKEDERAAVDQAKTVSSTEKSMESSNVNKESIRTTSSDSPTSDKQAEVDSNKVNTPLHVPAIALPVVPKESVTSSIGLTSSESAVNPKERHSASGATSADALSTDIISSSGVSESDPTRAQNLKSTEMAKLADFLPQPVKSLVSEAASSTPVLKNVTLVESSTSEKAMTNERMIETNALASETLVLNQGTLSTTTTEIPSFFDDSQRVTPSISSIAGSYVSPSPSGQRQARVTPSPVLTSFTKHIQETELQRKEFETTSPSAALTSVNSQTAPQSPKKWPPVSVPAVSPSKAKDAYSADLFSNEASTSKMNGVTSRPQSSPWAKTRSYVAEGPGQRSLKNNGGASIFPKTSPSLQAPKKVEEPAFNGNGSSSSIRSRESSFQSASSPFRNSFGETRPTWAKNVTNEDYAESSDANLSPSALRRSWHAGASRSASSKPVESRPWQTESSKSSLPQQDETLKALSSIHRNSYIGNHSPVQSFKPTMKIKELAAAFESRSPEKSYVTSCDASTPSDEECGEIPMVSPPRVEEVRKSLTRQFGHI</sequence>
<feature type="compositionally biased region" description="Low complexity" evidence="2">
    <location>
        <begin position="547"/>
        <end position="556"/>
    </location>
</feature>
<evidence type="ECO:0000256" key="1">
    <source>
        <dbReference type="SAM" id="Coils"/>
    </source>
</evidence>
<dbReference type="EMBL" id="BDSP01000132">
    <property type="protein sequence ID" value="GAX18818.1"/>
    <property type="molecule type" value="Genomic_DNA"/>
</dbReference>
<feature type="coiled-coil region" evidence="1">
    <location>
        <begin position="107"/>
        <end position="134"/>
    </location>
</feature>
<feature type="compositionally biased region" description="Polar residues" evidence="2">
    <location>
        <begin position="987"/>
        <end position="1004"/>
    </location>
</feature>
<feature type="region of interest" description="Disordered" evidence="2">
    <location>
        <begin position="316"/>
        <end position="435"/>
    </location>
</feature>
<feature type="region of interest" description="Disordered" evidence="2">
    <location>
        <begin position="1"/>
        <end position="64"/>
    </location>
</feature>
<feature type="region of interest" description="Disordered" evidence="2">
    <location>
        <begin position="1150"/>
        <end position="1174"/>
    </location>
</feature>